<sequence>MPLYLASDDFIYKRRPKHTKPLRPCIQCSSVEVKHKETSTKRERRAKKQVSFADHKGMALTMVKIFSEFDDPIEIPFNIQELIDKVVNLSVERDSLVLDFEQPSADYLAFRQRLENDHVCLENCMLKEKTLVGTVKVKNLAFEKSVKLRVTFNTWKSFIDHQCQYVNDIYTGSDRDTFSFEVDLPHNIPPHERIEFALCYTTNGKDFWDSNQGQNYKVIRSVLKTSPKNEVNGSHVHGFSDLGIHFDPYGSPRCSYGIFPEWPSYEGFEKIGPYY</sequence>
<dbReference type="Pfam" id="PF03370">
    <property type="entry name" value="CBM_21"/>
    <property type="match status" value="1"/>
</dbReference>
<dbReference type="Proteomes" id="UP001166093">
    <property type="component" value="Unassembled WGS sequence"/>
</dbReference>
<evidence type="ECO:0000259" key="4">
    <source>
        <dbReference type="PROSITE" id="PS51159"/>
    </source>
</evidence>
<keyword evidence="1" id="KW-0321">Glycogen metabolism</keyword>
<organism evidence="5 6">
    <name type="scientific">Polyodon spathula</name>
    <name type="common">North American paddlefish</name>
    <name type="synonym">Squalus spathula</name>
    <dbReference type="NCBI Taxonomy" id="7913"/>
    <lineage>
        <taxon>Eukaryota</taxon>
        <taxon>Metazoa</taxon>
        <taxon>Chordata</taxon>
        <taxon>Craniata</taxon>
        <taxon>Vertebrata</taxon>
        <taxon>Euteleostomi</taxon>
        <taxon>Actinopterygii</taxon>
        <taxon>Chondrostei</taxon>
        <taxon>Acipenseriformes</taxon>
        <taxon>Polyodontidae</taxon>
        <taxon>Polyodon</taxon>
    </lineage>
</organism>
<dbReference type="InterPro" id="IPR017434">
    <property type="entry name" value="Pase-1_reg-su_3B/C/D_met"/>
</dbReference>
<feature type="non-terminal residue" evidence="5">
    <location>
        <position position="1"/>
    </location>
</feature>
<keyword evidence="2" id="KW-0119">Carbohydrate metabolism</keyword>
<protein>
    <submittedName>
        <fullName evidence="5">PPR3B phosphatase</fullName>
    </submittedName>
</protein>
<feature type="domain" description="CBM21" evidence="4">
    <location>
        <begin position="111"/>
        <end position="219"/>
    </location>
</feature>
<dbReference type="InterPro" id="IPR005036">
    <property type="entry name" value="CBM21_dom"/>
</dbReference>
<accession>A0ABS2XUY6</accession>
<feature type="non-terminal residue" evidence="5">
    <location>
        <position position="275"/>
    </location>
</feature>
<evidence type="ECO:0000256" key="1">
    <source>
        <dbReference type="ARBA" id="ARBA00022600"/>
    </source>
</evidence>
<comment type="caution">
    <text evidence="5">The sequence shown here is derived from an EMBL/GenBank/DDBJ whole genome shotgun (WGS) entry which is preliminary data.</text>
</comment>
<evidence type="ECO:0000256" key="2">
    <source>
        <dbReference type="ARBA" id="ARBA00023277"/>
    </source>
</evidence>
<reference evidence="5" key="1">
    <citation type="journal article" date="2021" name="Cell">
        <title>Tracing the genetic footprints of vertebrate landing in non-teleost ray-finned fishes.</title>
        <authorList>
            <person name="Bi X."/>
            <person name="Wang K."/>
            <person name="Yang L."/>
            <person name="Pan H."/>
            <person name="Jiang H."/>
            <person name="Wei Q."/>
            <person name="Fang M."/>
            <person name="Yu H."/>
            <person name="Zhu C."/>
            <person name="Cai Y."/>
            <person name="He Y."/>
            <person name="Gan X."/>
            <person name="Zeng H."/>
            <person name="Yu D."/>
            <person name="Zhu Y."/>
            <person name="Jiang H."/>
            <person name="Qiu Q."/>
            <person name="Yang H."/>
            <person name="Zhang Y.E."/>
            <person name="Wang W."/>
            <person name="Zhu M."/>
            <person name="He S."/>
            <person name="Zhang G."/>
        </authorList>
    </citation>
    <scope>NUCLEOTIDE SEQUENCE</scope>
    <source>
        <strain evidence="5">Pddl_001</strain>
    </source>
</reference>
<proteinExistence type="predicted"/>
<dbReference type="EMBL" id="JAAWVQ010077653">
    <property type="protein sequence ID" value="MBN3278184.1"/>
    <property type="molecule type" value="Genomic_DNA"/>
</dbReference>
<gene>
    <name evidence="5" type="primary">Ppp1r3b</name>
    <name evidence="5" type="ORF">GTO93_0022502</name>
</gene>
<evidence type="ECO:0000256" key="3">
    <source>
        <dbReference type="ARBA" id="ARBA00025949"/>
    </source>
</evidence>
<dbReference type="PANTHER" id="PTHR12307:SF13">
    <property type="entry name" value="PROTEIN PHOSPHATASE 1 REGULATORY SUBUNIT 3B"/>
    <property type="match status" value="1"/>
</dbReference>
<dbReference type="GeneID" id="121317601"/>
<dbReference type="RefSeq" id="XP_041109655.1">
    <property type="nucleotide sequence ID" value="XM_041253721.1"/>
</dbReference>
<keyword evidence="6" id="KW-1185">Reference proteome</keyword>
<dbReference type="PROSITE" id="PS51159">
    <property type="entry name" value="CBM21"/>
    <property type="match status" value="1"/>
</dbReference>
<dbReference type="InterPro" id="IPR038175">
    <property type="entry name" value="CBM21_dom_sf"/>
</dbReference>
<evidence type="ECO:0000313" key="5">
    <source>
        <dbReference type="EMBL" id="MBN3278184.1"/>
    </source>
</evidence>
<dbReference type="PIRSF" id="PIRSF038207">
    <property type="entry name" value="PP1_GT_animal"/>
    <property type="match status" value="1"/>
</dbReference>
<dbReference type="Gene3D" id="2.60.40.2440">
    <property type="entry name" value="Carbohydrate binding type-21 domain"/>
    <property type="match status" value="1"/>
</dbReference>
<name>A0ABS2XUY6_POLSP</name>
<evidence type="ECO:0000313" key="6">
    <source>
        <dbReference type="Proteomes" id="UP001166093"/>
    </source>
</evidence>
<dbReference type="InterPro" id="IPR050782">
    <property type="entry name" value="PP1_regulatory_subunit_3"/>
</dbReference>
<dbReference type="PANTHER" id="PTHR12307">
    <property type="entry name" value="PROTEIN PHOSPHATASE 1 REGULATORY SUBUNIT"/>
    <property type="match status" value="1"/>
</dbReference>
<comment type="subunit">
    <text evidence="3">Interacts with glycogen, PPP1CC catalytic subunit of PP1 and PYGL. Associates with glycogen particles. Forms complexes with debranching enzyme, glycogen phosphorylase, glycogen synthase and phosphorylase kinase which is necessary for its regulation of PP1 activity.</text>
</comment>